<evidence type="ECO:0000256" key="2">
    <source>
        <dbReference type="ARBA" id="ARBA00022963"/>
    </source>
</evidence>
<gene>
    <name evidence="6" type="ORF">CI15_07625</name>
</gene>
<dbReference type="GO" id="GO:0016042">
    <property type="term" value="P:lipid catabolic process"/>
    <property type="evidence" value="ECO:0007669"/>
    <property type="project" value="UniProtKB-UniRule"/>
</dbReference>
<keyword evidence="2 4" id="KW-0442">Lipid degradation</keyword>
<evidence type="ECO:0000256" key="4">
    <source>
        <dbReference type="PROSITE-ProRule" id="PRU01161"/>
    </source>
</evidence>
<keyword evidence="1 4" id="KW-0378">Hydrolase</keyword>
<dbReference type="PANTHER" id="PTHR24185:SF1">
    <property type="entry name" value="CALCIUM-INDEPENDENT PHOSPHOLIPASE A2-GAMMA"/>
    <property type="match status" value="1"/>
</dbReference>
<dbReference type="EMBL" id="LRBG01000004">
    <property type="protein sequence ID" value="KXU90031.1"/>
    <property type="molecule type" value="Genomic_DNA"/>
</dbReference>
<dbReference type="STRING" id="1399968.CI15_07625"/>
<dbReference type="Proteomes" id="UP000075613">
    <property type="component" value="Unassembled WGS sequence"/>
</dbReference>
<feature type="short sequence motif" description="DGA/G" evidence="4">
    <location>
        <begin position="215"/>
        <end position="217"/>
    </location>
</feature>
<dbReference type="SUPFAM" id="SSF52151">
    <property type="entry name" value="FabD/lysophospholipase-like"/>
    <property type="match status" value="1"/>
</dbReference>
<evidence type="ECO:0000259" key="5">
    <source>
        <dbReference type="PROSITE" id="PS51635"/>
    </source>
</evidence>
<dbReference type="GO" id="GO:0019369">
    <property type="term" value="P:arachidonate metabolic process"/>
    <property type="evidence" value="ECO:0007669"/>
    <property type="project" value="TreeGrafter"/>
</dbReference>
<feature type="active site" description="Proton acceptor" evidence="4">
    <location>
        <position position="215"/>
    </location>
</feature>
<evidence type="ECO:0000313" key="6">
    <source>
        <dbReference type="EMBL" id="KXU90031.1"/>
    </source>
</evidence>
<organism evidence="6 7">
    <name type="scientific">Paraburkholderia monticola</name>
    <dbReference type="NCBI Taxonomy" id="1399968"/>
    <lineage>
        <taxon>Bacteria</taxon>
        <taxon>Pseudomonadati</taxon>
        <taxon>Pseudomonadota</taxon>
        <taxon>Betaproteobacteria</taxon>
        <taxon>Burkholderiales</taxon>
        <taxon>Burkholderiaceae</taxon>
        <taxon>Paraburkholderia</taxon>
    </lineage>
</organism>
<evidence type="ECO:0000256" key="3">
    <source>
        <dbReference type="ARBA" id="ARBA00023098"/>
    </source>
</evidence>
<dbReference type="OrthoDB" id="9807112at2"/>
<protein>
    <submittedName>
        <fullName evidence="6">Patatin</fullName>
    </submittedName>
</protein>
<dbReference type="InterPro" id="IPR002641">
    <property type="entry name" value="PNPLA_dom"/>
</dbReference>
<dbReference type="AlphaFoldDB" id="A0A149PY77"/>
<evidence type="ECO:0000256" key="1">
    <source>
        <dbReference type="ARBA" id="ARBA00022801"/>
    </source>
</evidence>
<dbReference type="GO" id="GO:0016020">
    <property type="term" value="C:membrane"/>
    <property type="evidence" value="ECO:0007669"/>
    <property type="project" value="TreeGrafter"/>
</dbReference>
<dbReference type="Gene3D" id="3.40.1090.10">
    <property type="entry name" value="Cytosolic phospholipase A2 catalytic domain"/>
    <property type="match status" value="1"/>
</dbReference>
<evidence type="ECO:0000313" key="7">
    <source>
        <dbReference type="Proteomes" id="UP000075613"/>
    </source>
</evidence>
<sequence length="396" mass="43419">MRCPVPQAPSVFDIKIDKKPPYKLLALDGGGIRGLITIEVLAAIEALLKQSHRLGETLVLADYFDYVAGTSTGAVIATCVALGMRVDEIRAMYVESAELMFDKASLLDRLRYKYEDEPLARKLRTVLALQTGEAEPTLGSSGLKTLLMMVLRNASTDSPWPLSNNPRATYNCPLDRPGCNLHFPLWQVVRGSTAAPTYFPPEQILVGERQFVFVDGGITPYNNPAFQLFLMATAEPYQLCWKTKRPEDMLIVSIGTGTSPQANGRLDPDDMNLLFNATTLPSALMFAALNEQDLLCRMFGKCLTGDILDREVDTMVFGSGAHGSGGPVDPKLFTYLRYNVDLTQSGLSALGLGDIDPRDVQKLDSVEHKDALQEIGARLAARCVKPAHFDGFIEGR</sequence>
<feature type="active site" description="Nucleophile" evidence="4">
    <location>
        <position position="71"/>
    </location>
</feature>
<feature type="short sequence motif" description="GXGXXG" evidence="4">
    <location>
        <begin position="29"/>
        <end position="34"/>
    </location>
</feature>
<dbReference type="PANTHER" id="PTHR24185">
    <property type="entry name" value="CALCIUM-INDEPENDENT PHOSPHOLIPASE A2-GAMMA"/>
    <property type="match status" value="1"/>
</dbReference>
<dbReference type="InterPro" id="IPR016035">
    <property type="entry name" value="Acyl_Trfase/lysoPLipase"/>
</dbReference>
<keyword evidence="7" id="KW-1185">Reference proteome</keyword>
<reference evidence="6 7" key="1">
    <citation type="journal article" date="2015" name="Int. J. Syst. Evol. Microbiol.">
        <title>Burkholderia monticola sp. nov., isolated from mountain soil.</title>
        <authorList>
            <person name="Baek I."/>
            <person name="Seo B."/>
            <person name="Lee I."/>
            <person name="Yi H."/>
            <person name="Chun J."/>
        </authorList>
    </citation>
    <scope>NUCLEOTIDE SEQUENCE [LARGE SCALE GENOMIC DNA]</scope>
    <source>
        <strain evidence="6 7">JC2948</strain>
    </source>
</reference>
<dbReference type="Pfam" id="PF01734">
    <property type="entry name" value="Patatin"/>
    <property type="match status" value="1"/>
</dbReference>
<dbReference type="GO" id="GO:0047499">
    <property type="term" value="F:calcium-independent phospholipase A2 activity"/>
    <property type="evidence" value="ECO:0007669"/>
    <property type="project" value="TreeGrafter"/>
</dbReference>
<dbReference type="PROSITE" id="PS51635">
    <property type="entry name" value="PNPLA"/>
    <property type="match status" value="1"/>
</dbReference>
<accession>A0A149PY77</accession>
<feature type="short sequence motif" description="GXSXG" evidence="4">
    <location>
        <begin position="69"/>
        <end position="73"/>
    </location>
</feature>
<proteinExistence type="predicted"/>
<comment type="caution">
    <text evidence="6">The sequence shown here is derived from an EMBL/GenBank/DDBJ whole genome shotgun (WGS) entry which is preliminary data.</text>
</comment>
<name>A0A149PY77_9BURK</name>
<keyword evidence="3 4" id="KW-0443">Lipid metabolism</keyword>
<feature type="domain" description="PNPLA" evidence="5">
    <location>
        <begin position="25"/>
        <end position="229"/>
    </location>
</feature>